<dbReference type="Pfam" id="PF00175">
    <property type="entry name" value="NAD_binding_1"/>
    <property type="match status" value="1"/>
</dbReference>
<dbReference type="GO" id="GO:0008482">
    <property type="term" value="F:sulfite oxidase activity"/>
    <property type="evidence" value="ECO:0007669"/>
    <property type="project" value="TreeGrafter"/>
</dbReference>
<dbReference type="InterPro" id="IPR000572">
    <property type="entry name" value="OxRdtase_Mopterin-bd_dom"/>
</dbReference>
<keyword evidence="11" id="KW-0534">Nitrate assimilation</keyword>
<dbReference type="GO" id="GO:0030151">
    <property type="term" value="F:molybdenum ion binding"/>
    <property type="evidence" value="ECO:0007669"/>
    <property type="project" value="InterPro"/>
</dbReference>
<dbReference type="Gene3D" id="3.90.420.10">
    <property type="entry name" value="Oxidoreductase, molybdopterin-binding domain"/>
    <property type="match status" value="1"/>
</dbReference>
<dbReference type="Gene3D" id="3.40.50.80">
    <property type="entry name" value="Nucleotide-binding domain of ferredoxin-NADP reductase (FNR) module"/>
    <property type="match status" value="1"/>
</dbReference>
<feature type="domain" description="FAD-binding FR-type" evidence="14">
    <location>
        <begin position="684"/>
        <end position="796"/>
    </location>
</feature>
<dbReference type="SUPFAM" id="SSF63380">
    <property type="entry name" value="Riboflavin synthase domain-like"/>
    <property type="match status" value="1"/>
</dbReference>
<evidence type="ECO:0000256" key="12">
    <source>
        <dbReference type="ARBA" id="ARBA00073662"/>
    </source>
</evidence>
<dbReference type="AlphaFoldDB" id="A0A1Y5I5P1"/>
<evidence type="ECO:0000256" key="2">
    <source>
        <dbReference type="ARBA" id="ARBA00001971"/>
    </source>
</evidence>
<dbReference type="InterPro" id="IPR017927">
    <property type="entry name" value="FAD-bd_FR_type"/>
</dbReference>
<dbReference type="SMART" id="SM01117">
    <property type="entry name" value="Cyt-b5"/>
    <property type="match status" value="1"/>
</dbReference>
<feature type="domain" description="Cytochrome b5 heme-binding" evidence="13">
    <location>
        <begin position="525"/>
        <end position="602"/>
    </location>
</feature>
<dbReference type="PROSITE" id="PS51384">
    <property type="entry name" value="FAD_FR"/>
    <property type="match status" value="1"/>
</dbReference>
<dbReference type="SUPFAM" id="SSF52343">
    <property type="entry name" value="Ferredoxin reductase-like, C-terminal NADP-linked domain"/>
    <property type="match status" value="1"/>
</dbReference>
<evidence type="ECO:0000259" key="14">
    <source>
        <dbReference type="PROSITE" id="PS51384"/>
    </source>
</evidence>
<dbReference type="PANTHER" id="PTHR19372:SF7">
    <property type="entry name" value="SULFITE OXIDASE, MITOCHONDRIAL"/>
    <property type="match status" value="1"/>
</dbReference>
<dbReference type="Pfam" id="PF00174">
    <property type="entry name" value="Oxidored_molyb"/>
    <property type="match status" value="1"/>
</dbReference>
<evidence type="ECO:0000256" key="10">
    <source>
        <dbReference type="ARBA" id="ARBA00023004"/>
    </source>
</evidence>
<dbReference type="EMBL" id="KZ155832">
    <property type="protein sequence ID" value="OUS43413.1"/>
    <property type="molecule type" value="Genomic_DNA"/>
</dbReference>
<dbReference type="eggNOG" id="KOG0535">
    <property type="taxonomic scope" value="Eukaryota"/>
</dbReference>
<dbReference type="InterPro" id="IPR001433">
    <property type="entry name" value="OxRdtase_FAD/NAD-bd"/>
</dbReference>
<dbReference type="PANTHER" id="PTHR19372">
    <property type="entry name" value="SULFITE REDUCTASE"/>
    <property type="match status" value="1"/>
</dbReference>
<keyword evidence="7" id="KW-0349">Heme</keyword>
<dbReference type="InterPro" id="IPR014756">
    <property type="entry name" value="Ig_E-set"/>
</dbReference>
<keyword evidence="6" id="KW-0500">Molybdenum</keyword>
<accession>A0A1Y5I5P1</accession>
<evidence type="ECO:0000256" key="3">
    <source>
        <dbReference type="ARBA" id="ARBA00003838"/>
    </source>
</evidence>
<keyword evidence="9" id="KW-0560">Oxidoreductase</keyword>
<organism evidence="15">
    <name type="scientific">Ostreococcus tauri</name>
    <name type="common">Marine green alga</name>
    <dbReference type="NCBI Taxonomy" id="70448"/>
    <lineage>
        <taxon>Eukaryota</taxon>
        <taxon>Viridiplantae</taxon>
        <taxon>Chlorophyta</taxon>
        <taxon>Mamiellophyceae</taxon>
        <taxon>Mamiellales</taxon>
        <taxon>Bathycoccaceae</taxon>
        <taxon>Ostreococcus</taxon>
    </lineage>
</organism>
<dbReference type="InterPro" id="IPR036374">
    <property type="entry name" value="OxRdtase_Mopterin-bd_sf"/>
</dbReference>
<dbReference type="Gene3D" id="3.10.120.10">
    <property type="entry name" value="Cytochrome b5-like heme/steroid binding domain"/>
    <property type="match status" value="1"/>
</dbReference>
<evidence type="ECO:0000256" key="4">
    <source>
        <dbReference type="ARBA" id="ARBA00006253"/>
    </source>
</evidence>
<evidence type="ECO:0000256" key="11">
    <source>
        <dbReference type="ARBA" id="ARBA00023063"/>
    </source>
</evidence>
<name>A0A1Y5I5P1_OSTTA</name>
<dbReference type="GO" id="GO:0042128">
    <property type="term" value="P:nitrate assimilation"/>
    <property type="evidence" value="ECO:0007669"/>
    <property type="project" value="UniProtKB-KW"/>
</dbReference>
<dbReference type="InterPro" id="IPR036400">
    <property type="entry name" value="Cyt_B5-like_heme/steroid_sf"/>
</dbReference>
<comment type="cofactor">
    <cofactor evidence="1">
        <name>Mo-molybdopterin</name>
        <dbReference type="ChEBI" id="CHEBI:71302"/>
    </cofactor>
</comment>
<dbReference type="FunFam" id="3.10.120.10:FF:000007">
    <property type="entry name" value="Sulfite oxidase, mitochondrial"/>
    <property type="match status" value="1"/>
</dbReference>
<dbReference type="Pfam" id="PF03404">
    <property type="entry name" value="Mo-co_dimer"/>
    <property type="match status" value="1"/>
</dbReference>
<dbReference type="Pfam" id="PF00173">
    <property type="entry name" value="Cyt-b5"/>
    <property type="match status" value="1"/>
</dbReference>
<dbReference type="PROSITE" id="PS50255">
    <property type="entry name" value="CYTOCHROME_B5_2"/>
    <property type="match status" value="1"/>
</dbReference>
<proteinExistence type="inferred from homology"/>
<comment type="cofactor">
    <cofactor evidence="2">
        <name>heme</name>
        <dbReference type="ChEBI" id="CHEBI:30413"/>
    </cofactor>
</comment>
<dbReference type="PRINTS" id="PR00407">
    <property type="entry name" value="EUMOPTERIN"/>
</dbReference>
<dbReference type="Proteomes" id="UP000195557">
    <property type="component" value="Unassembled WGS sequence"/>
</dbReference>
<evidence type="ECO:0000256" key="1">
    <source>
        <dbReference type="ARBA" id="ARBA00001924"/>
    </source>
</evidence>
<dbReference type="Pfam" id="PF00970">
    <property type="entry name" value="FAD_binding_6"/>
    <property type="match status" value="1"/>
</dbReference>
<dbReference type="SUPFAM" id="SSF56524">
    <property type="entry name" value="Oxidoreductase molybdopterin-binding domain"/>
    <property type="match status" value="1"/>
</dbReference>
<dbReference type="GO" id="GO:0020037">
    <property type="term" value="F:heme binding"/>
    <property type="evidence" value="ECO:0007669"/>
    <property type="project" value="TreeGrafter"/>
</dbReference>
<comment type="similarity">
    <text evidence="4">Belongs to the nitrate reductase family.</text>
</comment>
<dbReference type="CDD" id="cd06183">
    <property type="entry name" value="cyt_b5_reduct_like"/>
    <property type="match status" value="1"/>
</dbReference>
<evidence type="ECO:0000256" key="7">
    <source>
        <dbReference type="ARBA" id="ARBA00022617"/>
    </source>
</evidence>
<dbReference type="InterPro" id="IPR001199">
    <property type="entry name" value="Cyt_B5-like_heme/steroid-bd"/>
</dbReference>
<evidence type="ECO:0000256" key="5">
    <source>
        <dbReference type="ARBA" id="ARBA00011738"/>
    </source>
</evidence>
<dbReference type="FunFam" id="3.90.420.10:FF:000003">
    <property type="entry name" value="Nitrate reductase"/>
    <property type="match status" value="1"/>
</dbReference>
<gene>
    <name evidence="15" type="ORF">BE221DRAFT_207869</name>
</gene>
<dbReference type="InterPro" id="IPR008333">
    <property type="entry name" value="Cbr1-like_FAD-bd_dom"/>
</dbReference>
<dbReference type="InterPro" id="IPR008335">
    <property type="entry name" value="Mopterin_OxRdtase_euk"/>
</dbReference>
<dbReference type="eggNOG" id="KOG0537">
    <property type="taxonomic scope" value="Eukaryota"/>
</dbReference>
<keyword evidence="10" id="KW-0408">Iron</keyword>
<comment type="subunit">
    <text evidence="5">Homodimer.</text>
</comment>
<dbReference type="GO" id="GO:0006790">
    <property type="term" value="P:sulfur compound metabolic process"/>
    <property type="evidence" value="ECO:0007669"/>
    <property type="project" value="TreeGrafter"/>
</dbReference>
<evidence type="ECO:0000256" key="9">
    <source>
        <dbReference type="ARBA" id="ARBA00023002"/>
    </source>
</evidence>
<protein>
    <recommendedName>
        <fullName evidence="12">Nitrate reductase [NADH]</fullName>
    </recommendedName>
</protein>
<dbReference type="InterPro" id="IPR017938">
    <property type="entry name" value="Riboflavin_synthase-like_b-brl"/>
</dbReference>
<dbReference type="eggNOG" id="KOG0534">
    <property type="taxonomic scope" value="Eukaryota"/>
</dbReference>
<evidence type="ECO:0000256" key="8">
    <source>
        <dbReference type="ARBA" id="ARBA00022723"/>
    </source>
</evidence>
<keyword evidence="8" id="KW-0479">Metal-binding</keyword>
<evidence type="ECO:0000313" key="15">
    <source>
        <dbReference type="EMBL" id="OUS43413.1"/>
    </source>
</evidence>
<evidence type="ECO:0000256" key="6">
    <source>
        <dbReference type="ARBA" id="ARBA00022505"/>
    </source>
</evidence>
<dbReference type="Gene3D" id="2.40.30.10">
    <property type="entry name" value="Translation factors"/>
    <property type="match status" value="1"/>
</dbReference>
<reference evidence="15" key="1">
    <citation type="submission" date="2017-04" db="EMBL/GenBank/DDBJ databases">
        <title>Population genomics of picophytoplankton unveils novel chromosome hypervariability.</title>
        <authorList>
            <consortium name="DOE Joint Genome Institute"/>
            <person name="Blanc-Mathieu R."/>
            <person name="Krasovec M."/>
            <person name="Hebrard M."/>
            <person name="Yau S."/>
            <person name="Desgranges E."/>
            <person name="Martin J."/>
            <person name="Schackwitz W."/>
            <person name="Kuo A."/>
            <person name="Salin G."/>
            <person name="Donnadieu C."/>
            <person name="Desdevises Y."/>
            <person name="Sanchez-Ferandin S."/>
            <person name="Moreau H."/>
            <person name="Rivals E."/>
            <person name="Grigoriev I.V."/>
            <person name="Grimsley N."/>
            <person name="Eyre-Walker A."/>
            <person name="Piganeau G."/>
        </authorList>
    </citation>
    <scope>NUCLEOTIDE SEQUENCE [LARGE SCALE GENOMIC DNA]</scope>
    <source>
        <strain evidence="15">RCC 1115</strain>
    </source>
</reference>
<evidence type="ECO:0000259" key="13">
    <source>
        <dbReference type="PROSITE" id="PS50255"/>
    </source>
</evidence>
<dbReference type="GO" id="GO:0043546">
    <property type="term" value="F:molybdopterin cofactor binding"/>
    <property type="evidence" value="ECO:0007669"/>
    <property type="project" value="TreeGrafter"/>
</dbReference>
<dbReference type="PRINTS" id="PR00406">
    <property type="entry name" value="CYTB5RDTASE"/>
</dbReference>
<dbReference type="InterPro" id="IPR005066">
    <property type="entry name" value="MoCF_OxRdtse_dimer"/>
</dbReference>
<sequence>MGISVPFVGRRGRARARGNEDGRCDERGTPCLPMPREFIRAQLAANMGSEEALAKAKVVGATPDARDEGTPDAWVPRHESLVRLTGTHPFNVEPPLTELMECGGITPAELHLVRNHGAAQKCEWDSHRVTISGEDLKKSRSYTMDELLAKPAMTMPMLLVCAGNRRKEQNMYKKTIGFGWGPAGLSNSLWTGVPLRILLQECGVTCVTEKRQYVCFEGPEGELPNGPKGTYGTSIPLCKALDPAEDVMVAYAQNGEALRPDHGYPVRLLIPGYIGGRMIKYLTTIRITEQPSDNFYHFRDNRIMPPGVDAAMADKEGWWEKPEYIFNELNINSAISSPAHGERIPLDSKTYTVKGYAYTGGGHAITRVEVSLDGGYEWRLCNVVRPCAPNMYGKQWCWFFWNLEVDTAELAGAKEVMCRAWDQANNTQPRDFTWNLMGMGNSCHFRCKLSVSEDAIGRYVVGEHPTEPGALKGGWMGNEAGGWKPIIEMLESARAGEEKVTTSEAVVTIRKKEEDKPADVVRENVRYITMEEVAKHNSEEDCWIVVKNKVYDVNEYIKSGVHPGGNASITMNAGEDTTEDFEAVHSDKAWKQLEPYYIGELGTTEQAKATADVKVIKQDDEPKRKFPEFPKRGGVNLLTWYEEHKEAYGDMITGEAAEAAAFDRMWAGAKFVVPKDAPLGLNPKKWMQLKIDKKIPLSHDSILLRLKLESDEHQCGMPVGYHIYLRGEWNGKKVMRAYTPSSLNGTLGAIELVVKIYYSDVHESYPNGGALTQYMHHLNEGDAIEVKGPVGNIKYLGGGNFTIDNKPLSPVKKMTLLGGGTGVAPMLQLIVAVLADEKDQTELSFIYANKTEDDVLLKYTLDRLEREHPSRFKVHYCISNETWAAEKKTGEEWSADRITYSRISLPIIEKYGFAANGTSHVAVMCGPPSFEEDTCIPALEKLGYPKETIIRY</sequence>
<dbReference type="InterPro" id="IPR039261">
    <property type="entry name" value="FNR_nucleotide-bd"/>
</dbReference>
<dbReference type="SUPFAM" id="SSF55856">
    <property type="entry name" value="Cytochrome b5-like heme/steroid binding domain"/>
    <property type="match status" value="1"/>
</dbReference>
<dbReference type="Gene3D" id="2.60.40.650">
    <property type="match status" value="1"/>
</dbReference>
<comment type="function">
    <text evidence="3">Nitrate reductase is a key enzyme involved in the first step of nitrate assimilation in plants, fungi and bacteria.</text>
</comment>
<dbReference type="SUPFAM" id="SSF81296">
    <property type="entry name" value="E set domains"/>
    <property type="match status" value="1"/>
</dbReference>